<evidence type="ECO:0000256" key="1">
    <source>
        <dbReference type="ARBA" id="ARBA00022737"/>
    </source>
</evidence>
<evidence type="ECO:0008006" key="5">
    <source>
        <dbReference type="Google" id="ProtNLM"/>
    </source>
</evidence>
<feature type="region of interest" description="Disordered" evidence="2">
    <location>
        <begin position="1"/>
        <end position="22"/>
    </location>
</feature>
<keyword evidence="1" id="KW-0677">Repeat</keyword>
<keyword evidence="4" id="KW-1185">Reference proteome</keyword>
<dbReference type="Proteomes" id="UP000821853">
    <property type="component" value="Chromosome 2"/>
</dbReference>
<dbReference type="VEuPathDB" id="VectorBase:HLOH_062524"/>
<dbReference type="SUPFAM" id="SSF52047">
    <property type="entry name" value="RNI-like"/>
    <property type="match status" value="2"/>
</dbReference>
<evidence type="ECO:0000313" key="4">
    <source>
        <dbReference type="Proteomes" id="UP000821853"/>
    </source>
</evidence>
<dbReference type="InterPro" id="IPR032675">
    <property type="entry name" value="LRR_dom_sf"/>
</dbReference>
<dbReference type="AlphaFoldDB" id="A0A9J6FXV2"/>
<name>A0A9J6FXV2_HAELO</name>
<dbReference type="PANTHER" id="PTHR24111:SF0">
    <property type="entry name" value="LEUCINE-RICH REPEAT-CONTAINING PROTEIN"/>
    <property type="match status" value="1"/>
</dbReference>
<evidence type="ECO:0000256" key="2">
    <source>
        <dbReference type="SAM" id="MobiDB-lite"/>
    </source>
</evidence>
<dbReference type="PANTHER" id="PTHR24111">
    <property type="entry name" value="LEUCINE-RICH REPEAT-CONTAINING PROTEIN 34"/>
    <property type="match status" value="1"/>
</dbReference>
<accession>A0A9J6FXV2</accession>
<protein>
    <recommendedName>
        <fullName evidence="5">Ran gtpase-activating protein</fullName>
    </recommendedName>
</protein>
<sequence>MPPAPCRLHLGSPAKDPETGFGANRITFPLSCTDRRSDGGAGQTCQIFAELSFWNELLWFAKLELREVKPGRLNVMPLPTANVPPNKHQEVQRAVVLLHWLLAEHWCVDTVDADCHLLRFYPQLIFEALPLSPSLTAIKLSDHELEVGVAVDLFVALRKCPGLQVLECDDFELTGDATTLQKYVAELIENTTTLKTLRLTGIPKLLDGEAVVEALRGNSTISHLTVDAPSKGDNRTAFYESLAKSAALTELAVVGNSQETFSDVEALFEGLAENRTLRKLGLQQYRFNLVDATCFSNAVAANTALQEVAFSCCYWEAPAVSYPKAGVRQMLLEGAIVRWRRWWRVEPFVHAIANSASLRRLAFETNHFADEEMLRLLRAVKERASFRELFFEQVSRQSAGEFCDLLRETDTVDKVKVQSCWSDPACFVESFQRCKDFPSICQHDFHDLNSVHLRTICAALSSHDSVTVLYLNGDPTEDVVDAQSATCLGNYLASTVALKEIHMSLNTSEEAVSVIVWGLSKNRTLEKLGIKNWRADAADIRAICEWIERSTTLHQLVWRCERSSTAAVLLSELSQRLEHNYTLTAIRVREFVENEKYWQVVKNFLRRNSSLVERAAHFVLGSELKRSATGFRSCVLPPASSDKNAGTWICGRRGSAAKVRRERGASEEGFLAVVRRRQERARLPQEIRRCSPTRRPQFRRFGVRAQMAACFRRRRQSTERQRVDEERIPRGISVECSLH</sequence>
<comment type="caution">
    <text evidence="3">The sequence shown here is derived from an EMBL/GenBank/DDBJ whole genome shotgun (WGS) entry which is preliminary data.</text>
</comment>
<dbReference type="OrthoDB" id="6483548at2759"/>
<dbReference type="EMBL" id="JABSTR010000004">
    <property type="protein sequence ID" value="KAH9367643.1"/>
    <property type="molecule type" value="Genomic_DNA"/>
</dbReference>
<proteinExistence type="predicted"/>
<reference evidence="3 4" key="1">
    <citation type="journal article" date="2020" name="Cell">
        <title>Large-Scale Comparative Analyses of Tick Genomes Elucidate Their Genetic Diversity and Vector Capacities.</title>
        <authorList>
            <consortium name="Tick Genome and Microbiome Consortium (TIGMIC)"/>
            <person name="Jia N."/>
            <person name="Wang J."/>
            <person name="Shi W."/>
            <person name="Du L."/>
            <person name="Sun Y."/>
            <person name="Zhan W."/>
            <person name="Jiang J.F."/>
            <person name="Wang Q."/>
            <person name="Zhang B."/>
            <person name="Ji P."/>
            <person name="Bell-Sakyi L."/>
            <person name="Cui X.M."/>
            <person name="Yuan T.T."/>
            <person name="Jiang B.G."/>
            <person name="Yang W.F."/>
            <person name="Lam T.T."/>
            <person name="Chang Q.C."/>
            <person name="Ding S.J."/>
            <person name="Wang X.J."/>
            <person name="Zhu J.G."/>
            <person name="Ruan X.D."/>
            <person name="Zhao L."/>
            <person name="Wei J.T."/>
            <person name="Ye R.Z."/>
            <person name="Que T.C."/>
            <person name="Du C.H."/>
            <person name="Zhou Y.H."/>
            <person name="Cheng J.X."/>
            <person name="Dai P.F."/>
            <person name="Guo W.B."/>
            <person name="Han X.H."/>
            <person name="Huang E.J."/>
            <person name="Li L.F."/>
            <person name="Wei W."/>
            <person name="Gao Y.C."/>
            <person name="Liu J.Z."/>
            <person name="Shao H.Z."/>
            <person name="Wang X."/>
            <person name="Wang C.C."/>
            <person name="Yang T.C."/>
            <person name="Huo Q.B."/>
            <person name="Li W."/>
            <person name="Chen H.Y."/>
            <person name="Chen S.E."/>
            <person name="Zhou L.G."/>
            <person name="Ni X.B."/>
            <person name="Tian J.H."/>
            <person name="Sheng Y."/>
            <person name="Liu T."/>
            <person name="Pan Y.S."/>
            <person name="Xia L.Y."/>
            <person name="Li J."/>
            <person name="Zhao F."/>
            <person name="Cao W.C."/>
        </authorList>
    </citation>
    <scope>NUCLEOTIDE SEQUENCE [LARGE SCALE GENOMIC DNA]</scope>
    <source>
        <strain evidence="3">HaeL-2018</strain>
    </source>
</reference>
<dbReference type="InterPro" id="IPR052201">
    <property type="entry name" value="LRR-containing_regulator"/>
</dbReference>
<evidence type="ECO:0000313" key="3">
    <source>
        <dbReference type="EMBL" id="KAH9367643.1"/>
    </source>
</evidence>
<gene>
    <name evidence="3" type="ORF">HPB48_013645</name>
</gene>
<organism evidence="3 4">
    <name type="scientific">Haemaphysalis longicornis</name>
    <name type="common">Bush tick</name>
    <dbReference type="NCBI Taxonomy" id="44386"/>
    <lineage>
        <taxon>Eukaryota</taxon>
        <taxon>Metazoa</taxon>
        <taxon>Ecdysozoa</taxon>
        <taxon>Arthropoda</taxon>
        <taxon>Chelicerata</taxon>
        <taxon>Arachnida</taxon>
        <taxon>Acari</taxon>
        <taxon>Parasitiformes</taxon>
        <taxon>Ixodida</taxon>
        <taxon>Ixodoidea</taxon>
        <taxon>Ixodidae</taxon>
        <taxon>Haemaphysalinae</taxon>
        <taxon>Haemaphysalis</taxon>
    </lineage>
</organism>
<dbReference type="Gene3D" id="3.80.10.10">
    <property type="entry name" value="Ribonuclease Inhibitor"/>
    <property type="match status" value="3"/>
</dbReference>